<evidence type="ECO:0000313" key="2">
    <source>
        <dbReference type="Proteomes" id="UP001255416"/>
    </source>
</evidence>
<organism evidence="1 2">
    <name type="scientific">Sedimentitalea todarodis</name>
    <dbReference type="NCBI Taxonomy" id="1631240"/>
    <lineage>
        <taxon>Bacteria</taxon>
        <taxon>Pseudomonadati</taxon>
        <taxon>Pseudomonadota</taxon>
        <taxon>Alphaproteobacteria</taxon>
        <taxon>Rhodobacterales</taxon>
        <taxon>Paracoccaceae</taxon>
        <taxon>Sedimentitalea</taxon>
    </lineage>
</organism>
<proteinExistence type="predicted"/>
<evidence type="ECO:0000313" key="1">
    <source>
        <dbReference type="EMBL" id="MDU9002519.1"/>
    </source>
</evidence>
<accession>A0ABU3V9R3</accession>
<keyword evidence="2" id="KW-1185">Reference proteome</keyword>
<name>A0ABU3V9R3_9RHOB</name>
<dbReference type="RefSeq" id="WP_316772459.1">
    <property type="nucleotide sequence ID" value="NZ_JASMWN010000001.1"/>
</dbReference>
<comment type="caution">
    <text evidence="1">The sequence shown here is derived from an EMBL/GenBank/DDBJ whole genome shotgun (WGS) entry which is preliminary data.</text>
</comment>
<gene>
    <name evidence="1" type="ORF">QO231_01485</name>
</gene>
<sequence>MQVIFHTGAHCTDGDRILKCLLRNKQGFSQRGIATPGPGKYRELLGQSFRAMSTTPPASDARDVLMDAILDEEHADRMILSNAYFLGSRRFAVQDGQFYPAAPERVIHLHKLFRGDQLNLFMGLRNPATFLPAVLGSTTPEHLADALGGTDPQKLRWSDCLRRIRAAAPQMEMTIWCNEDTPLLWAHIIRQMAGLPSDEKIVGGFDLLSDLITREGMQRFRAYLHKHPRLNEQQKRGVIAAFLENFAIPEQLEEELDLPGWTDELVEELTELYDEDLARIRQIPGVTLIDP</sequence>
<dbReference type="EMBL" id="JASMWN010000001">
    <property type="protein sequence ID" value="MDU9002519.1"/>
    <property type="molecule type" value="Genomic_DNA"/>
</dbReference>
<protein>
    <recommendedName>
        <fullName evidence="3">Sulfotransferase domain-containing protein</fullName>
    </recommendedName>
</protein>
<dbReference type="Proteomes" id="UP001255416">
    <property type="component" value="Unassembled WGS sequence"/>
</dbReference>
<reference evidence="2" key="1">
    <citation type="submission" date="2023-05" db="EMBL/GenBank/DDBJ databases">
        <title>Sedimentitalea sp. nov. JM2-8.</title>
        <authorList>
            <person name="Huang J."/>
        </authorList>
    </citation>
    <scope>NUCLEOTIDE SEQUENCE [LARGE SCALE GENOMIC DNA]</scope>
    <source>
        <strain evidence="2">KHS03</strain>
    </source>
</reference>
<evidence type="ECO:0008006" key="3">
    <source>
        <dbReference type="Google" id="ProtNLM"/>
    </source>
</evidence>